<evidence type="ECO:0000256" key="3">
    <source>
        <dbReference type="ARBA" id="ARBA00022989"/>
    </source>
</evidence>
<evidence type="ECO:0000256" key="1">
    <source>
        <dbReference type="ARBA" id="ARBA00004141"/>
    </source>
</evidence>
<accession>A0A0K0EPD8</accession>
<feature type="transmembrane region" description="Helical" evidence="5">
    <location>
        <begin position="118"/>
        <end position="138"/>
    </location>
</feature>
<evidence type="ECO:0000313" key="6">
    <source>
        <dbReference type="Proteomes" id="UP000035681"/>
    </source>
</evidence>
<dbReference type="Pfam" id="PF03619">
    <property type="entry name" value="Solute_trans_a"/>
    <property type="match status" value="1"/>
</dbReference>
<dbReference type="SMART" id="SM01417">
    <property type="entry name" value="Solute_trans_a"/>
    <property type="match status" value="1"/>
</dbReference>
<evidence type="ECO:0000313" key="7">
    <source>
        <dbReference type="WBParaSite" id="SSTP_0001132200.1"/>
    </source>
</evidence>
<feature type="transmembrane region" description="Helical" evidence="5">
    <location>
        <begin position="54"/>
        <end position="80"/>
    </location>
</feature>
<feature type="transmembrane region" description="Helical" evidence="5">
    <location>
        <begin position="92"/>
        <end position="112"/>
    </location>
</feature>
<dbReference type="Proteomes" id="UP000035681">
    <property type="component" value="Unplaced"/>
</dbReference>
<feature type="transmembrane region" description="Helical" evidence="5">
    <location>
        <begin position="190"/>
        <end position="210"/>
    </location>
</feature>
<organism evidence="7">
    <name type="scientific">Strongyloides stercoralis</name>
    <name type="common">Threadworm</name>
    <dbReference type="NCBI Taxonomy" id="6248"/>
    <lineage>
        <taxon>Eukaryota</taxon>
        <taxon>Metazoa</taxon>
        <taxon>Ecdysozoa</taxon>
        <taxon>Nematoda</taxon>
        <taxon>Chromadorea</taxon>
        <taxon>Rhabditida</taxon>
        <taxon>Tylenchina</taxon>
        <taxon>Panagrolaimomorpha</taxon>
        <taxon>Strongyloidoidea</taxon>
        <taxon>Strongyloididae</taxon>
        <taxon>Strongyloides</taxon>
    </lineage>
</organism>
<dbReference type="STRING" id="6248.A0A0K0EPD8"/>
<dbReference type="GO" id="GO:0016020">
    <property type="term" value="C:membrane"/>
    <property type="evidence" value="ECO:0007669"/>
    <property type="project" value="UniProtKB-SubCell"/>
</dbReference>
<dbReference type="WBParaSite" id="SSTP_0001132200.1">
    <property type="protein sequence ID" value="SSTP_0001132200.1"/>
    <property type="gene ID" value="SSTP_0001132200"/>
</dbReference>
<evidence type="ECO:0000256" key="2">
    <source>
        <dbReference type="ARBA" id="ARBA00022692"/>
    </source>
</evidence>
<keyword evidence="6" id="KW-1185">Reference proteome</keyword>
<evidence type="ECO:0000256" key="4">
    <source>
        <dbReference type="ARBA" id="ARBA00023136"/>
    </source>
</evidence>
<dbReference type="WBParaSite" id="TCONS_00014293.p1">
    <property type="protein sequence ID" value="TCONS_00014293.p1"/>
    <property type="gene ID" value="XLOC_009504"/>
</dbReference>
<keyword evidence="2 5" id="KW-0812">Transmembrane</keyword>
<protein>
    <submittedName>
        <fullName evidence="7">Organic solute transporter alpha-like protein</fullName>
    </submittedName>
</protein>
<sequence>MIEGLENIISRLFKLILTLINPDLVQINCTTQGFPDISDQPSASLFLNDIGHGYVISIVLSCIFTTIVIIIAGTQMFHIFKYVSYESRQGQLVFLSTLLPVTCLCLLTGMLSPRSATVMSSLGLLYFLLCLFMLTALIRQLAGPRNYLMEKLSRKGTHIHLNNPPFCCLFPCVLKPILPTEKKIKILEIMVLQAPIIRGLIFFIQIVLLAELRNDANKWIKLGDVITLFSLLSAIFGIHTLARLVKEQLTEYGFIIIFRIVDLSLLFFTAQQPLIFDNILMRTGIFKCGPLISPKDSAKFVCNLITIFELTIMSIISLALISPNRNALFDKYRKHELCIESTDTEETLDSIDIDQTQLILQNSQ</sequence>
<comment type="subcellular location">
    <subcellularLocation>
        <location evidence="1">Membrane</location>
        <topology evidence="1">Multi-pass membrane protein</topology>
    </subcellularLocation>
</comment>
<reference evidence="7" key="1">
    <citation type="submission" date="2015-08" db="UniProtKB">
        <authorList>
            <consortium name="WormBaseParasite"/>
        </authorList>
    </citation>
    <scope>IDENTIFICATION</scope>
</reference>
<dbReference type="AlphaFoldDB" id="A0A0K0EPD8"/>
<keyword evidence="3 5" id="KW-1133">Transmembrane helix</keyword>
<feature type="transmembrane region" description="Helical" evidence="5">
    <location>
        <begin position="300"/>
        <end position="321"/>
    </location>
</feature>
<evidence type="ECO:0000256" key="5">
    <source>
        <dbReference type="SAM" id="Phobius"/>
    </source>
</evidence>
<feature type="transmembrane region" description="Helical" evidence="5">
    <location>
        <begin position="254"/>
        <end position="280"/>
    </location>
</feature>
<dbReference type="InterPro" id="IPR005178">
    <property type="entry name" value="Ostalpha/TMEM184C"/>
</dbReference>
<dbReference type="PANTHER" id="PTHR23423">
    <property type="entry name" value="ORGANIC SOLUTE TRANSPORTER-RELATED"/>
    <property type="match status" value="1"/>
</dbReference>
<proteinExistence type="predicted"/>
<keyword evidence="4 5" id="KW-0472">Membrane</keyword>
<feature type="transmembrane region" description="Helical" evidence="5">
    <location>
        <begin position="222"/>
        <end position="242"/>
    </location>
</feature>
<name>A0A0K0EPD8_STRER</name>